<gene>
    <name evidence="12" type="primary">LOC106814887</name>
</gene>
<sequence length="1156" mass="130722">MGSTDLPIEDKTVTIVHGPDFVNVDFINFVSNSKETAKEWAIEIFKMAHSLLGNNGNTMHLLDKAHTKLCTLANAENRVPVRNIVRMFAQHKDDKKRVEKALEQAGLPAGKIDSIAVEKFTFDAFFMFYKHLTGRAELHQIFRDIGATKKPYLLREQLVDFLNNEQRDPRLNEILYPYFNVKTAQQIIDKFEPDATLAAEGHLSQEGLLRYLMSDENHIVAKEILDQSDDLTQPLSHYFIHSSHNTYLTGHQLTGKSSVEIYRQVLLSGCRCVELDCWEREEEPIITHGYTMCTEILFKEVVEAIAESAFKTSDLPVILSFENHTTPKTQEKIARYCKEIFGDALLTDPLESNPLEPGMPLPSPHQMRGKIIVKNKKRKATRPVEPAGARPPLVHQDTVSSSGPERKSSLMTQETIAEDGTPVVKMFGVDEDAVEDVVEDDNDDTEETKKDEGTASQESEAGAELSALVNYFTPTHFRTFEASKKRGRSYEISSFVESQATNLLKEYPVEFVNYNKRQCSRIYPKGTRVDSSNYMPQMFWNAGCQFVALNFQTLDLGMQLNLGMFEYNGKTGYLLKPEFMRRADRHFDPFCESTVDGIIAGSLTIKVISGQFLSDKRCGTYVEVDMFGLPCDTKRKQFRTKTVPNNGINAVYNEEPFVFKKIVLPDLACVRIAAYEDTGKLIGHRVIPIMGLRPGYRHMGLRNESDQPLSLPSALFLYIKVRDYVPDAFADFADALANPIAYQSLQEKHAAQLKSLMDDDDDDGSGGSHTSDSEIHSEVEPVKSGRKSAKVSVIGTPSKQVPSVDSEGVSVARAHTSTQPTSPQPQNVTRQEGQVAAPAGSNVSTQRSVNEAPTENGTFLTEETIETLLLNGPSLASLQEHKDYAKATQKQQKEIQQLLAQHERIREERQQQGRQREEKMKAALTKERSALEKSHNKSLKKVRPDSAQETEKLHQERTLLLTQLEIMHDERMQVLRKTHAQSMISLCQDLSSSLKAVHVKHHTILYDTLDKLLDNSLHSQHKALQNLHDREVSAVMERSQRQGREEKKKLTRTCNDKAEISRRKREIEQKQINRVVSERHKLLDAYEKAKQRQDEAYKELSNQLEREKLSTRLGLEKEVDDKLQEVLAEYSQEGVGSSDNANESQLIPNAIESTKL</sequence>
<keyword evidence="2 5" id="KW-0442">Lipid degradation</keyword>
<proteinExistence type="predicted"/>
<dbReference type="SUPFAM" id="SSF50729">
    <property type="entry name" value="PH domain-like"/>
    <property type="match status" value="1"/>
</dbReference>
<dbReference type="Proteomes" id="UP000695022">
    <property type="component" value="Unplaced"/>
</dbReference>
<organism evidence="11 12">
    <name type="scientific">Priapulus caudatus</name>
    <name type="common">Priapulid worm</name>
    <dbReference type="NCBI Taxonomy" id="37621"/>
    <lineage>
        <taxon>Eukaryota</taxon>
        <taxon>Metazoa</taxon>
        <taxon>Ecdysozoa</taxon>
        <taxon>Scalidophora</taxon>
        <taxon>Priapulida</taxon>
        <taxon>Priapulimorpha</taxon>
        <taxon>Priapulimorphida</taxon>
        <taxon>Priapulidae</taxon>
        <taxon>Priapulus</taxon>
    </lineage>
</organism>
<feature type="region of interest" description="Disordered" evidence="8">
    <location>
        <begin position="1130"/>
        <end position="1156"/>
    </location>
</feature>
<dbReference type="InterPro" id="IPR001192">
    <property type="entry name" value="PI-PLC_fam"/>
</dbReference>
<dbReference type="SMART" id="SM00149">
    <property type="entry name" value="PLCYc"/>
    <property type="match status" value="1"/>
</dbReference>
<dbReference type="CDD" id="cd00275">
    <property type="entry name" value="C2_PLC_like"/>
    <property type="match status" value="1"/>
</dbReference>
<dbReference type="GeneID" id="106814887"/>
<protein>
    <recommendedName>
        <fullName evidence="5">1-phosphatidylinositol 4,5-bisphosphate phosphodiesterase</fullName>
        <ecNumber evidence="5">3.1.4.11</ecNumber>
    </recommendedName>
</protein>
<dbReference type="Pfam" id="PF00387">
    <property type="entry name" value="PI-PLC-Y"/>
    <property type="match status" value="1"/>
</dbReference>
<evidence type="ECO:0000256" key="6">
    <source>
        <dbReference type="RuleBase" id="RU361133"/>
    </source>
</evidence>
<feature type="domain" description="PI-PLC Y-box" evidence="10">
    <location>
        <begin position="465"/>
        <end position="581"/>
    </location>
</feature>
<dbReference type="InterPro" id="IPR016280">
    <property type="entry name" value="PLC-beta"/>
</dbReference>
<evidence type="ECO:0000256" key="8">
    <source>
        <dbReference type="SAM" id="MobiDB-lite"/>
    </source>
</evidence>
<feature type="compositionally biased region" description="Polar residues" evidence="8">
    <location>
        <begin position="815"/>
        <end position="832"/>
    </location>
</feature>
<evidence type="ECO:0000256" key="5">
    <source>
        <dbReference type="PIRNR" id="PIRNR000956"/>
    </source>
</evidence>
<dbReference type="SUPFAM" id="SSF69989">
    <property type="entry name" value="C-terminal domain of PLC-beta"/>
    <property type="match status" value="1"/>
</dbReference>
<dbReference type="PANTHER" id="PTHR10336">
    <property type="entry name" value="PHOSPHOINOSITIDE-SPECIFIC PHOSPHOLIPASE C FAMILY PROTEIN"/>
    <property type="match status" value="1"/>
</dbReference>
<name>A0ABM1ERC9_PRICU</name>
<dbReference type="PROSITE" id="PS50007">
    <property type="entry name" value="PIPLC_X_DOMAIN"/>
    <property type="match status" value="1"/>
</dbReference>
<evidence type="ECO:0000256" key="7">
    <source>
        <dbReference type="SAM" id="Coils"/>
    </source>
</evidence>
<feature type="compositionally biased region" description="Polar residues" evidence="8">
    <location>
        <begin position="397"/>
        <end position="415"/>
    </location>
</feature>
<dbReference type="Gene3D" id="1.10.238.10">
    <property type="entry name" value="EF-hand"/>
    <property type="match status" value="1"/>
</dbReference>
<dbReference type="PROSITE" id="PS50004">
    <property type="entry name" value="C2"/>
    <property type="match status" value="1"/>
</dbReference>
<dbReference type="Gene3D" id="2.60.40.150">
    <property type="entry name" value="C2 domain"/>
    <property type="match status" value="1"/>
</dbReference>
<dbReference type="Gene3D" id="3.20.20.190">
    <property type="entry name" value="Phosphatidylinositol (PI) phosphodiesterase"/>
    <property type="match status" value="1"/>
</dbReference>
<dbReference type="SMART" id="SM00148">
    <property type="entry name" value="PLCXc"/>
    <property type="match status" value="1"/>
</dbReference>
<feature type="compositionally biased region" description="Basic and acidic residues" evidence="8">
    <location>
        <begin position="771"/>
        <end position="783"/>
    </location>
</feature>
<feature type="coiled-coil region" evidence="7">
    <location>
        <begin position="1079"/>
        <end position="1110"/>
    </location>
</feature>
<evidence type="ECO:0000256" key="1">
    <source>
        <dbReference type="ARBA" id="ARBA00022801"/>
    </source>
</evidence>
<dbReference type="InterPro" id="IPR011992">
    <property type="entry name" value="EF-hand-dom_pair"/>
</dbReference>
<dbReference type="InterPro" id="IPR001711">
    <property type="entry name" value="PLipase_C_Pinositol-sp_Y"/>
</dbReference>
<dbReference type="PANTHER" id="PTHR10336:SF149">
    <property type="entry name" value="1-PHOSPHATIDYLINOSITOL 4,5-BISPHOSPHATE PHOSPHODIESTERASE CLASSES I AND II"/>
    <property type="match status" value="1"/>
</dbReference>
<feature type="compositionally biased region" description="Basic and acidic residues" evidence="8">
    <location>
        <begin position="906"/>
        <end position="935"/>
    </location>
</feature>
<dbReference type="CDD" id="cd08591">
    <property type="entry name" value="PI-PLCc_beta"/>
    <property type="match status" value="1"/>
</dbReference>
<evidence type="ECO:0000313" key="11">
    <source>
        <dbReference type="Proteomes" id="UP000695022"/>
    </source>
</evidence>
<evidence type="ECO:0000313" key="12">
    <source>
        <dbReference type="RefSeq" id="XP_014674750.1"/>
    </source>
</evidence>
<dbReference type="SUPFAM" id="SSF51695">
    <property type="entry name" value="PLC-like phosphodiesterases"/>
    <property type="match status" value="1"/>
</dbReference>
<dbReference type="InterPro" id="IPR017946">
    <property type="entry name" value="PLC-like_Pdiesterase_TIM-brl"/>
</dbReference>
<dbReference type="InterPro" id="IPR053945">
    <property type="entry name" value="PLCB1-4-like_EFh"/>
</dbReference>
<feature type="compositionally biased region" description="Acidic residues" evidence="8">
    <location>
        <begin position="429"/>
        <end position="446"/>
    </location>
</feature>
<feature type="region of interest" description="Disordered" evidence="8">
    <location>
        <begin position="375"/>
        <end position="461"/>
    </location>
</feature>
<dbReference type="InterPro" id="IPR042531">
    <property type="entry name" value="PLC-beta_C_sf"/>
</dbReference>
<evidence type="ECO:0000256" key="2">
    <source>
        <dbReference type="ARBA" id="ARBA00022963"/>
    </source>
</evidence>
<keyword evidence="3 5" id="KW-0443">Lipid metabolism</keyword>
<dbReference type="RefSeq" id="XP_014674750.1">
    <property type="nucleotide sequence ID" value="XM_014819264.1"/>
</dbReference>
<dbReference type="Pfam" id="PF22631">
    <property type="entry name" value="PLCB1-4-like_EFh"/>
    <property type="match status" value="1"/>
</dbReference>
<keyword evidence="4 5" id="KW-0807">Transducer</keyword>
<reference evidence="12" key="1">
    <citation type="submission" date="2025-08" db="UniProtKB">
        <authorList>
            <consortium name="RefSeq"/>
        </authorList>
    </citation>
    <scope>IDENTIFICATION</scope>
</reference>
<dbReference type="PIRSF" id="PIRSF000956">
    <property type="entry name" value="PLC-beta"/>
    <property type="match status" value="1"/>
</dbReference>
<dbReference type="SMART" id="SM00239">
    <property type="entry name" value="C2"/>
    <property type="match status" value="1"/>
</dbReference>
<feature type="compositionally biased region" description="Polar residues" evidence="8">
    <location>
        <begin position="1134"/>
        <end position="1147"/>
    </location>
</feature>
<dbReference type="Gene3D" id="2.30.29.240">
    <property type="match status" value="1"/>
</dbReference>
<dbReference type="SUPFAM" id="SSF49562">
    <property type="entry name" value="C2 domain (Calcium/lipid-binding domain, CaLB)"/>
    <property type="match status" value="1"/>
</dbReference>
<dbReference type="SUPFAM" id="SSF47473">
    <property type="entry name" value="EF-hand"/>
    <property type="match status" value="1"/>
</dbReference>
<dbReference type="PROSITE" id="PS50008">
    <property type="entry name" value="PIPLC_Y_DOMAIN"/>
    <property type="match status" value="1"/>
</dbReference>
<evidence type="ECO:0000256" key="4">
    <source>
        <dbReference type="ARBA" id="ARBA00023224"/>
    </source>
</evidence>
<feature type="compositionally biased region" description="Basic and acidic residues" evidence="8">
    <location>
        <begin position="942"/>
        <end position="952"/>
    </location>
</feature>
<evidence type="ECO:0000259" key="10">
    <source>
        <dbReference type="PROSITE" id="PS50008"/>
    </source>
</evidence>
<dbReference type="InterPro" id="IPR000008">
    <property type="entry name" value="C2_dom"/>
</dbReference>
<feature type="domain" description="C2" evidence="9">
    <location>
        <begin position="584"/>
        <end position="709"/>
    </location>
</feature>
<feature type="compositionally biased region" description="Polar residues" evidence="8">
    <location>
        <begin position="841"/>
        <end position="853"/>
    </location>
</feature>
<keyword evidence="11" id="KW-1185">Reference proteome</keyword>
<dbReference type="Pfam" id="PF00388">
    <property type="entry name" value="PI-PLC-X"/>
    <property type="match status" value="1"/>
</dbReference>
<evidence type="ECO:0000256" key="3">
    <source>
        <dbReference type="ARBA" id="ARBA00023098"/>
    </source>
</evidence>
<comment type="function">
    <text evidence="5">The production of the second messenger molecules diacylglycerol (DAG) and inositol 1,4,5-trisphosphate (IP3) is mediated by activated phosphatidylinositol-specific phospholipase C enzymes.</text>
</comment>
<evidence type="ECO:0000259" key="9">
    <source>
        <dbReference type="PROSITE" id="PS50004"/>
    </source>
</evidence>
<dbReference type="InterPro" id="IPR035892">
    <property type="entry name" value="C2_domain_sf"/>
</dbReference>
<dbReference type="Gene3D" id="1.20.1230.10">
    <property type="entry name" value="Phospholipase C beta, distal C-terminal domain"/>
    <property type="match status" value="1"/>
</dbReference>
<comment type="catalytic activity">
    <reaction evidence="5 6">
        <text>a 1,2-diacyl-sn-glycero-3-phospho-(1D-myo-inositol-4,5-bisphosphate) + H2O = 1D-myo-inositol 1,4,5-trisphosphate + a 1,2-diacyl-sn-glycerol + H(+)</text>
        <dbReference type="Rhea" id="RHEA:33179"/>
        <dbReference type="ChEBI" id="CHEBI:15377"/>
        <dbReference type="ChEBI" id="CHEBI:15378"/>
        <dbReference type="ChEBI" id="CHEBI:17815"/>
        <dbReference type="ChEBI" id="CHEBI:58456"/>
        <dbReference type="ChEBI" id="CHEBI:203600"/>
        <dbReference type="EC" id="3.1.4.11"/>
    </reaction>
</comment>
<dbReference type="PRINTS" id="PR00390">
    <property type="entry name" value="PHPHLIPASEC"/>
</dbReference>
<keyword evidence="7" id="KW-0175">Coiled coil</keyword>
<dbReference type="InterPro" id="IPR037862">
    <property type="entry name" value="PLC-beta_PH"/>
</dbReference>
<keyword evidence="1 5" id="KW-0378">Hydrolase</keyword>
<dbReference type="Pfam" id="PF17787">
    <property type="entry name" value="PH_14"/>
    <property type="match status" value="1"/>
</dbReference>
<dbReference type="EC" id="3.1.4.11" evidence="5"/>
<feature type="region of interest" description="Disordered" evidence="8">
    <location>
        <begin position="906"/>
        <end position="952"/>
    </location>
</feature>
<feature type="region of interest" description="Disordered" evidence="8">
    <location>
        <begin position="756"/>
        <end position="853"/>
    </location>
</feature>
<dbReference type="InterPro" id="IPR000909">
    <property type="entry name" value="PLipase_C_PInositol-sp_X_dom"/>
</dbReference>
<accession>A0ABM1ERC9</accession>